<evidence type="ECO:0000313" key="2">
    <source>
        <dbReference type="EMBL" id="KAK4078102.1"/>
    </source>
</evidence>
<sequence>MPSHEVAVPVHATQTRVHASLSGSRRAITKQATGRGRDLTSGQVNSKRRQTQTQSPFASTNYIRVMSLTERIRWRPPEKSSLVSAFERRCRKAKQQRFLDERLMEERNITCTWSDLTRPMLKRCGLPGSITFVDLIGYGLDGIVWKVKMNNQVSALKVFWDTKAPEGTRYWAVQRECQNASLLQMIQFATEQYPDSIWLNPNPTSFSDAVRNLHAFSDEGRQRKRFRDVPGAINHTSTPRLRECFGWTTVAGGDLCALQPDVRPPRVHMDGRPRGISPNESYYAILYELLPDDTCALVADVLQSQLDFFWLCGFCLVPLRSENWKGPGILLDLADLICPWQAGWFSSTYRRRRAQEITQSVSVS</sequence>
<accession>A0ABR0BI48</accession>
<evidence type="ECO:0000313" key="3">
    <source>
        <dbReference type="Proteomes" id="UP001287286"/>
    </source>
</evidence>
<feature type="compositionally biased region" description="Polar residues" evidence="1">
    <location>
        <begin position="40"/>
        <end position="55"/>
    </location>
</feature>
<gene>
    <name evidence="2" type="ORF">Purlil1_12071</name>
</gene>
<comment type="caution">
    <text evidence="2">The sequence shown here is derived from an EMBL/GenBank/DDBJ whole genome shotgun (WGS) entry which is preliminary data.</text>
</comment>
<keyword evidence="3" id="KW-1185">Reference proteome</keyword>
<proteinExistence type="predicted"/>
<organism evidence="2 3">
    <name type="scientific">Purpureocillium lilacinum</name>
    <name type="common">Paecilomyces lilacinus</name>
    <dbReference type="NCBI Taxonomy" id="33203"/>
    <lineage>
        <taxon>Eukaryota</taxon>
        <taxon>Fungi</taxon>
        <taxon>Dikarya</taxon>
        <taxon>Ascomycota</taxon>
        <taxon>Pezizomycotina</taxon>
        <taxon>Sordariomycetes</taxon>
        <taxon>Hypocreomycetidae</taxon>
        <taxon>Hypocreales</taxon>
        <taxon>Ophiocordycipitaceae</taxon>
        <taxon>Purpureocillium</taxon>
    </lineage>
</organism>
<dbReference type="EMBL" id="JAWRVI010000086">
    <property type="protein sequence ID" value="KAK4078102.1"/>
    <property type="molecule type" value="Genomic_DNA"/>
</dbReference>
<evidence type="ECO:0000256" key="1">
    <source>
        <dbReference type="SAM" id="MobiDB-lite"/>
    </source>
</evidence>
<name>A0ABR0BI48_PURLI</name>
<dbReference type="Proteomes" id="UP001287286">
    <property type="component" value="Unassembled WGS sequence"/>
</dbReference>
<reference evidence="2 3" key="1">
    <citation type="journal article" date="2024" name="Microbiol. Resour. Announc.">
        <title>Genome annotations for the ascomycete fungi Trichoderma harzianum, Trichoderma aggressivum, and Purpureocillium lilacinum.</title>
        <authorList>
            <person name="Beijen E.P.W."/>
            <person name="Ohm R.A."/>
        </authorList>
    </citation>
    <scope>NUCLEOTIDE SEQUENCE [LARGE SCALE GENOMIC DNA]</scope>
    <source>
        <strain evidence="2 3">CBS 150709</strain>
    </source>
</reference>
<feature type="region of interest" description="Disordered" evidence="1">
    <location>
        <begin position="1"/>
        <end position="55"/>
    </location>
</feature>
<protein>
    <recommendedName>
        <fullName evidence="4">Fungal-type protein kinase domain-containing protein</fullName>
    </recommendedName>
</protein>
<feature type="compositionally biased region" description="Polar residues" evidence="1">
    <location>
        <begin position="12"/>
        <end position="23"/>
    </location>
</feature>
<evidence type="ECO:0008006" key="4">
    <source>
        <dbReference type="Google" id="ProtNLM"/>
    </source>
</evidence>